<reference evidence="1" key="1">
    <citation type="journal article" date="2017" name="Science">
        <title>Giant viruses with an expanded complement of translation system components.</title>
        <authorList>
            <person name="Schulz F."/>
            <person name="Yutin N."/>
            <person name="Ivanova N.N."/>
            <person name="Ortega D.R."/>
            <person name="Lee T.K."/>
            <person name="Vierheilig J."/>
            <person name="Daims H."/>
            <person name="Horn M."/>
            <person name="Wagner M."/>
            <person name="Jensen G.J."/>
            <person name="Kyrpides N.C."/>
            <person name="Koonin E.V."/>
            <person name="Woyke T."/>
        </authorList>
    </citation>
    <scope>NUCLEOTIDE SEQUENCE</scope>
    <source>
        <strain evidence="1">ILV1</strain>
    </source>
</reference>
<sequence>MTAILSKKEILDELIKKQLKNVTTNKLSYEDIHRLSKYIKNSIFDENECSLWNGYITNIDNESKGVYINFYYNGKKIALHRILYSNYIGSLDESEYLKFSCENKGKCCNIKHIQKFKYISKKPKEKKVDDVKPVKKKLNDNKEVSFVLNFD</sequence>
<proteinExistence type="predicted"/>
<protein>
    <submittedName>
        <fullName evidence="1">Uncharacterized protein</fullName>
    </submittedName>
</protein>
<accession>A0A1V0SDJ1</accession>
<dbReference type="EMBL" id="KY684087">
    <property type="protein sequence ID" value="ARF09775.1"/>
    <property type="molecule type" value="Genomic_DNA"/>
</dbReference>
<name>A0A1V0SDJ1_9VIRU</name>
<organism evidence="1">
    <name type="scientific">Indivirus ILV1</name>
    <dbReference type="NCBI Taxonomy" id="1977633"/>
    <lineage>
        <taxon>Viruses</taxon>
        <taxon>Varidnaviria</taxon>
        <taxon>Bamfordvirae</taxon>
        <taxon>Nucleocytoviricota</taxon>
        <taxon>Megaviricetes</taxon>
        <taxon>Imitervirales</taxon>
        <taxon>Mimiviridae</taxon>
        <taxon>Klosneuvirinae</taxon>
        <taxon>Indivirus</taxon>
    </lineage>
</organism>
<gene>
    <name evidence="1" type="ORF">Indivirus_3_24</name>
</gene>
<evidence type="ECO:0000313" key="1">
    <source>
        <dbReference type="EMBL" id="ARF09775.1"/>
    </source>
</evidence>